<accession>A0A0W8FXF1</accession>
<feature type="domain" description="FlgD/Vpr Ig-like" evidence="1">
    <location>
        <begin position="63"/>
        <end position="123"/>
    </location>
</feature>
<evidence type="ECO:0000259" key="1">
    <source>
        <dbReference type="Pfam" id="PF13860"/>
    </source>
</evidence>
<dbReference type="Gene3D" id="2.60.40.4070">
    <property type="match status" value="1"/>
</dbReference>
<protein>
    <recommendedName>
        <fullName evidence="1">FlgD/Vpr Ig-like domain-containing protein</fullName>
    </recommendedName>
</protein>
<dbReference type="AlphaFoldDB" id="A0A0W8FXF1"/>
<comment type="caution">
    <text evidence="2">The sequence shown here is derived from an EMBL/GenBank/DDBJ whole genome shotgun (WGS) entry which is preliminary data.</text>
</comment>
<dbReference type="EMBL" id="LNQE01000668">
    <property type="protein sequence ID" value="KUG25514.1"/>
    <property type="molecule type" value="Genomic_DNA"/>
</dbReference>
<evidence type="ECO:0000313" key="2">
    <source>
        <dbReference type="EMBL" id="KUG25514.1"/>
    </source>
</evidence>
<gene>
    <name evidence="2" type="ORF">ASZ90_004663</name>
</gene>
<dbReference type="NCBIfam" id="TIGR04183">
    <property type="entry name" value="Por_Secre_tail"/>
    <property type="match status" value="1"/>
</dbReference>
<sequence length="135" mass="15260">MTYINLYEVESSHINGDPAEVTAGENQLIEIVNQITSVEPFLPYEYSLEQNYPNPFNPSTTIEFSLKHAGEIEIKIYNLLGQEVKTLFSGHLGSGFYSVKWDGRNNESTPLSSGAYIYKLTTDNFVQSKKMLLLK</sequence>
<proteinExistence type="predicted"/>
<reference evidence="2" key="1">
    <citation type="journal article" date="2015" name="Proc. Natl. Acad. Sci. U.S.A.">
        <title>Networks of energetic and metabolic interactions define dynamics in microbial communities.</title>
        <authorList>
            <person name="Embree M."/>
            <person name="Liu J.K."/>
            <person name="Al-Bassam M.M."/>
            <person name="Zengler K."/>
        </authorList>
    </citation>
    <scope>NUCLEOTIDE SEQUENCE</scope>
</reference>
<name>A0A0W8FXF1_9ZZZZ</name>
<dbReference type="Pfam" id="PF13860">
    <property type="entry name" value="FlgD_ig"/>
    <property type="match status" value="1"/>
</dbReference>
<dbReference type="InterPro" id="IPR026444">
    <property type="entry name" value="Secre_tail"/>
</dbReference>
<organism evidence="2">
    <name type="scientific">hydrocarbon metagenome</name>
    <dbReference type="NCBI Taxonomy" id="938273"/>
    <lineage>
        <taxon>unclassified sequences</taxon>
        <taxon>metagenomes</taxon>
        <taxon>ecological metagenomes</taxon>
    </lineage>
</organism>
<dbReference type="InterPro" id="IPR025965">
    <property type="entry name" value="FlgD/Vpr_Ig-like"/>
</dbReference>